<keyword evidence="1" id="KW-0732">Signal</keyword>
<protein>
    <submittedName>
        <fullName evidence="2">DUF1302 family protein</fullName>
    </submittedName>
</protein>
<keyword evidence="3" id="KW-1185">Reference proteome</keyword>
<organism evidence="2 3">
    <name type="scientific">Zhongshania arctica</name>
    <dbReference type="NCBI Taxonomy" id="3238302"/>
    <lineage>
        <taxon>Bacteria</taxon>
        <taxon>Pseudomonadati</taxon>
        <taxon>Pseudomonadota</taxon>
        <taxon>Gammaproteobacteria</taxon>
        <taxon>Cellvibrionales</taxon>
        <taxon>Spongiibacteraceae</taxon>
        <taxon>Zhongshania</taxon>
    </lineage>
</organism>
<gene>
    <name evidence="2" type="ORF">AB4875_00465</name>
</gene>
<name>A0ABV3TQQ0_9GAMM</name>
<dbReference type="Proteomes" id="UP001557484">
    <property type="component" value="Unassembled WGS sequence"/>
</dbReference>
<evidence type="ECO:0000313" key="2">
    <source>
        <dbReference type="EMBL" id="MEX1663932.1"/>
    </source>
</evidence>
<evidence type="ECO:0000256" key="1">
    <source>
        <dbReference type="SAM" id="SignalP"/>
    </source>
</evidence>
<proteinExistence type="predicted"/>
<comment type="caution">
    <text evidence="2">The sequence shown here is derived from an EMBL/GenBank/DDBJ whole genome shotgun (WGS) entry which is preliminary data.</text>
</comment>
<feature type="chain" id="PRO_5046357738" evidence="1">
    <location>
        <begin position="29"/>
        <end position="691"/>
    </location>
</feature>
<accession>A0ABV3TQQ0</accession>
<sequence length="691" mass="76590">MKKSNIIKRPLFVCLAVCSAISSAKVLASDDDWFEDFNISYNGFVRAEAAVSTSSDGNPNNQGSNYFNDQSISRQAYLPPALNPTSGLVTGLLGPGALGAWGTVPLPFSDSIRRGDFIKTTDNDFNYTVLRTEIELNVRFNYEMRFIARVRAMFDPEIYDSFDANDVSQFQGGLQSGPNANPALYEGTPSYFDYLADQGGNPNPLEWTGKNYQIYFPTFLLEYASGNLSLRAGNQQIAWGQAIFFRVFDTPNGLDLRRHSLLDRGLEEFSDKRVPMLSLRATYQLTNDILADGYIGRFQPSVFGNPNTPYNIIPTQFTVNDTYESGGYDDKLSGGFRLKGDYGQWGWQASFVSKYATEGTFNWAKSGVNKPLSGGIGALINTAYNAKLSGCLVYDPALCRRYSDSGEALANSPFAASPGGVYSAEEWFKYAAESRLDAIGGLNAAIEEFDGSVDLYASPDQTVAGTAAQLNTFFMAAGGSMRGTIERRYHREEDFALGVSYVNESDNNFLNQLIFNVEMQYTPNRTFTNPTLSREVIEDDEYTLALVVDKWHRFFKDLPGTYIVFQALTKNRSDLVGRHLSGYGRVGLGELSDGDTTTVKKEKSGNANYIVFGFLQPTDNKIFEIELATLLDLDGGILFQPGVRWNPGKGLTVEAFYNHIDGDLWGDNPNNNIISTLDFADELSLRVTYQF</sequence>
<feature type="signal peptide" evidence="1">
    <location>
        <begin position="1"/>
        <end position="28"/>
    </location>
</feature>
<dbReference type="Pfam" id="PF06980">
    <property type="entry name" value="DUF1302"/>
    <property type="match status" value="1"/>
</dbReference>
<dbReference type="EMBL" id="JBFRYB010000001">
    <property type="protein sequence ID" value="MEX1663932.1"/>
    <property type="molecule type" value="Genomic_DNA"/>
</dbReference>
<dbReference type="InterPro" id="IPR010727">
    <property type="entry name" value="DUF1302"/>
</dbReference>
<reference evidence="2 3" key="1">
    <citation type="journal article" date="2011" name="Int. J. Syst. Evol. Microbiol.">
        <title>Zhongshania antarctica gen. nov., sp. nov. and Zhongshania guokunii sp. nov., gammaproteobacteria respectively isolated from coastal attached (fast) ice and surface seawater of the Antarctic.</title>
        <authorList>
            <person name="Li H.J."/>
            <person name="Zhang X.Y."/>
            <person name="Chen C.X."/>
            <person name="Zhang Y.J."/>
            <person name="Gao Z.M."/>
            <person name="Yu Y."/>
            <person name="Chen X.L."/>
            <person name="Chen B."/>
            <person name="Zhang Y.Z."/>
        </authorList>
    </citation>
    <scope>NUCLEOTIDE SEQUENCE [LARGE SCALE GENOMIC DNA]</scope>
    <source>
        <strain evidence="2 3">R06B22</strain>
    </source>
</reference>
<evidence type="ECO:0000313" key="3">
    <source>
        <dbReference type="Proteomes" id="UP001557484"/>
    </source>
</evidence>
<dbReference type="RefSeq" id="WP_368374061.1">
    <property type="nucleotide sequence ID" value="NZ_JBFRYB010000001.1"/>
</dbReference>